<gene>
    <name evidence="1" type="ordered locus">Anacy_3201</name>
</gene>
<accession>K9ZIM1</accession>
<dbReference type="Proteomes" id="UP000010474">
    <property type="component" value="Chromosome"/>
</dbReference>
<sequence>MKSAKIYLLGVYRRGYLNSLRLYQHPPLKGEKNLLNILLFKHDLGKSKLLIQQIPLFKYPLRSQIQIHMSL</sequence>
<protein>
    <submittedName>
        <fullName evidence="1">Uncharacterized protein</fullName>
    </submittedName>
</protein>
<evidence type="ECO:0000313" key="2">
    <source>
        <dbReference type="Proteomes" id="UP000010474"/>
    </source>
</evidence>
<dbReference type="KEGG" id="acy:Anacy_3201"/>
<organism evidence="1 2">
    <name type="scientific">Anabaena cylindrica (strain ATCC 27899 / PCC 7122)</name>
    <dbReference type="NCBI Taxonomy" id="272123"/>
    <lineage>
        <taxon>Bacteria</taxon>
        <taxon>Bacillati</taxon>
        <taxon>Cyanobacteriota</taxon>
        <taxon>Cyanophyceae</taxon>
        <taxon>Nostocales</taxon>
        <taxon>Nostocaceae</taxon>
        <taxon>Anabaena</taxon>
    </lineage>
</organism>
<evidence type="ECO:0000313" key="1">
    <source>
        <dbReference type="EMBL" id="AFZ58609.1"/>
    </source>
</evidence>
<dbReference type="HOGENOM" id="CLU_2731116_0_0_3"/>
<proteinExistence type="predicted"/>
<dbReference type="AlphaFoldDB" id="K9ZIM1"/>
<dbReference type="EMBL" id="CP003659">
    <property type="protein sequence ID" value="AFZ58609.1"/>
    <property type="molecule type" value="Genomic_DNA"/>
</dbReference>
<reference evidence="2" key="1">
    <citation type="journal article" date="2013" name="Proc. Natl. Acad. Sci. U.S.A.">
        <title>Improving the coverage of the cyanobacterial phylum using diversity-driven genome sequencing.</title>
        <authorList>
            <person name="Shih P.M."/>
            <person name="Wu D."/>
            <person name="Latifi A."/>
            <person name="Axen S.D."/>
            <person name="Fewer D.P."/>
            <person name="Talla E."/>
            <person name="Calteau A."/>
            <person name="Cai F."/>
            <person name="Tandeau de Marsac N."/>
            <person name="Rippka R."/>
            <person name="Herdman M."/>
            <person name="Sivonen K."/>
            <person name="Coursin T."/>
            <person name="Laurent T."/>
            <person name="Goodwin L."/>
            <person name="Nolan M."/>
            <person name="Davenport K.W."/>
            <person name="Han C.S."/>
            <person name="Rubin E.M."/>
            <person name="Eisen J.A."/>
            <person name="Woyke T."/>
            <person name="Gugger M."/>
            <person name="Kerfeld C.A."/>
        </authorList>
    </citation>
    <scope>NUCLEOTIDE SEQUENCE [LARGE SCALE GENOMIC DNA]</scope>
    <source>
        <strain evidence="2">ATCC 27899 / PCC 7122</strain>
    </source>
</reference>
<dbReference type="STRING" id="272123.Anacy_3201"/>
<keyword evidence="2" id="KW-1185">Reference proteome</keyword>
<name>K9ZIM1_ANACC</name>